<keyword evidence="3" id="KW-1185">Reference proteome</keyword>
<dbReference type="Pfam" id="PF14683">
    <property type="entry name" value="CBM-like"/>
    <property type="match status" value="1"/>
</dbReference>
<dbReference type="AlphaFoldDB" id="A0AAE0B6V1"/>
<dbReference type="SUPFAM" id="SSF49785">
    <property type="entry name" value="Galactose-binding domain-like"/>
    <property type="match status" value="1"/>
</dbReference>
<sequence>MYPNEDLVYTIGVNDYSKDWLFAHVVRKIDSNMYQGTTWQIKFQLGKVDKSGTYKLRAAIASATLAELQIRVNDPHANRPLFTTGLVGRDNAIARHGIHGLYRLYHVNIPGTRLIEGENTIFLKQPRCTSPFHGFMYDYIRLEGPLEGLCSS</sequence>
<dbReference type="InterPro" id="IPR008979">
    <property type="entry name" value="Galactose-bd-like_sf"/>
</dbReference>
<evidence type="ECO:0000313" key="3">
    <source>
        <dbReference type="Proteomes" id="UP001281410"/>
    </source>
</evidence>
<dbReference type="CDD" id="cd10317">
    <property type="entry name" value="RGL4_C"/>
    <property type="match status" value="1"/>
</dbReference>
<organism evidence="2 3">
    <name type="scientific">Dipteronia sinensis</name>
    <dbReference type="NCBI Taxonomy" id="43782"/>
    <lineage>
        <taxon>Eukaryota</taxon>
        <taxon>Viridiplantae</taxon>
        <taxon>Streptophyta</taxon>
        <taxon>Embryophyta</taxon>
        <taxon>Tracheophyta</taxon>
        <taxon>Spermatophyta</taxon>
        <taxon>Magnoliopsida</taxon>
        <taxon>eudicotyledons</taxon>
        <taxon>Gunneridae</taxon>
        <taxon>Pentapetalae</taxon>
        <taxon>rosids</taxon>
        <taxon>malvids</taxon>
        <taxon>Sapindales</taxon>
        <taxon>Sapindaceae</taxon>
        <taxon>Hippocastanoideae</taxon>
        <taxon>Acereae</taxon>
        <taxon>Dipteronia</taxon>
    </lineage>
</organism>
<dbReference type="EMBL" id="JANJYJ010000001">
    <property type="protein sequence ID" value="KAK3231103.1"/>
    <property type="molecule type" value="Genomic_DNA"/>
</dbReference>
<evidence type="ECO:0000313" key="2">
    <source>
        <dbReference type="EMBL" id="KAK3231103.1"/>
    </source>
</evidence>
<dbReference type="InterPro" id="IPR051850">
    <property type="entry name" value="Polysacch_Lyase_4"/>
</dbReference>
<feature type="domain" description="Rhamnogalacturonan lyase" evidence="1">
    <location>
        <begin position="1"/>
        <end position="142"/>
    </location>
</feature>
<reference evidence="2" key="1">
    <citation type="journal article" date="2023" name="Plant J.">
        <title>Genome sequences and population genomics provide insights into the demographic history, inbreeding, and mutation load of two 'living fossil' tree species of Dipteronia.</title>
        <authorList>
            <person name="Feng Y."/>
            <person name="Comes H.P."/>
            <person name="Chen J."/>
            <person name="Zhu S."/>
            <person name="Lu R."/>
            <person name="Zhang X."/>
            <person name="Li P."/>
            <person name="Qiu J."/>
            <person name="Olsen K.M."/>
            <person name="Qiu Y."/>
        </authorList>
    </citation>
    <scope>NUCLEOTIDE SEQUENCE</scope>
    <source>
        <strain evidence="2">NBL</strain>
    </source>
</reference>
<dbReference type="Gene3D" id="2.60.120.260">
    <property type="entry name" value="Galactose-binding domain-like"/>
    <property type="match status" value="1"/>
</dbReference>
<proteinExistence type="predicted"/>
<dbReference type="Proteomes" id="UP001281410">
    <property type="component" value="Unassembled WGS sequence"/>
</dbReference>
<evidence type="ECO:0000259" key="1">
    <source>
        <dbReference type="Pfam" id="PF14683"/>
    </source>
</evidence>
<dbReference type="PANTHER" id="PTHR32018:SF8">
    <property type="entry name" value="RHAMNOGALACTURONAN ENDOLYASE"/>
    <property type="match status" value="1"/>
</dbReference>
<gene>
    <name evidence="2" type="ORF">Dsin_002984</name>
</gene>
<dbReference type="PANTHER" id="PTHR32018">
    <property type="entry name" value="RHAMNOGALACTURONATE LYASE FAMILY PROTEIN"/>
    <property type="match status" value="1"/>
</dbReference>
<accession>A0AAE0B6V1</accession>
<protein>
    <recommendedName>
        <fullName evidence="1">Rhamnogalacturonan lyase domain-containing protein</fullName>
    </recommendedName>
</protein>
<name>A0AAE0B6V1_9ROSI</name>
<dbReference type="InterPro" id="IPR029411">
    <property type="entry name" value="RG-lyase_III"/>
</dbReference>
<comment type="caution">
    <text evidence="2">The sequence shown here is derived from an EMBL/GenBank/DDBJ whole genome shotgun (WGS) entry which is preliminary data.</text>
</comment>